<evidence type="ECO:0000313" key="3">
    <source>
        <dbReference type="EnsemblMetazoa" id="GAUT034903-PA"/>
    </source>
</evidence>
<dbReference type="STRING" id="7395.A0A1A9VEM1"/>
<evidence type="ECO:0000259" key="2">
    <source>
        <dbReference type="Pfam" id="PF19298"/>
    </source>
</evidence>
<dbReference type="AlphaFoldDB" id="A0A1A9VEM1"/>
<protein>
    <recommendedName>
        <fullName evidence="2">3-ketosteroid-9-alpha-monooxygenase oxygenase component-like C-terminal domain-containing protein</fullName>
    </recommendedName>
</protein>
<dbReference type="EnsemblMetazoa" id="GAUT034903-RA">
    <property type="protein sequence ID" value="GAUT034903-PA"/>
    <property type="gene ID" value="GAUT034903"/>
</dbReference>
<dbReference type="Gene3D" id="3.90.380.10">
    <property type="entry name" value="Naphthalene 1,2-dioxygenase Alpha Subunit, Chain A, domain 1"/>
    <property type="match status" value="1"/>
</dbReference>
<reference evidence="3" key="1">
    <citation type="submission" date="2020-05" db="UniProtKB">
        <authorList>
            <consortium name="EnsemblMetazoa"/>
        </authorList>
    </citation>
    <scope>IDENTIFICATION</scope>
    <source>
        <strain evidence="3">TTRI</strain>
    </source>
</reference>
<dbReference type="GO" id="GO:0016491">
    <property type="term" value="F:oxidoreductase activity"/>
    <property type="evidence" value="ECO:0007669"/>
    <property type="project" value="UniProtKB-KW"/>
</dbReference>
<organism evidence="3 4">
    <name type="scientific">Glossina austeni</name>
    <name type="common">Savannah tsetse fly</name>
    <dbReference type="NCBI Taxonomy" id="7395"/>
    <lineage>
        <taxon>Eukaryota</taxon>
        <taxon>Metazoa</taxon>
        <taxon>Ecdysozoa</taxon>
        <taxon>Arthropoda</taxon>
        <taxon>Hexapoda</taxon>
        <taxon>Insecta</taxon>
        <taxon>Pterygota</taxon>
        <taxon>Neoptera</taxon>
        <taxon>Endopterygota</taxon>
        <taxon>Diptera</taxon>
        <taxon>Brachycera</taxon>
        <taxon>Muscomorpha</taxon>
        <taxon>Hippoboscoidea</taxon>
        <taxon>Glossinidae</taxon>
        <taxon>Glossina</taxon>
    </lineage>
</organism>
<name>A0A1A9VEM1_GLOAU</name>
<dbReference type="Proteomes" id="UP000078200">
    <property type="component" value="Unassembled WGS sequence"/>
</dbReference>
<keyword evidence="4" id="KW-1185">Reference proteome</keyword>
<keyword evidence="1" id="KW-0560">Oxidoreductase</keyword>
<dbReference type="Pfam" id="PF19298">
    <property type="entry name" value="KshA_C"/>
    <property type="match status" value="1"/>
</dbReference>
<dbReference type="SUPFAM" id="SSF55961">
    <property type="entry name" value="Bet v1-like"/>
    <property type="match status" value="1"/>
</dbReference>
<dbReference type="GO" id="GO:0008203">
    <property type="term" value="P:cholesterol metabolic process"/>
    <property type="evidence" value="ECO:0007669"/>
    <property type="project" value="InterPro"/>
</dbReference>
<feature type="domain" description="3-ketosteroid-9-alpha-monooxygenase oxygenase component-like C-terminal" evidence="2">
    <location>
        <begin position="9"/>
        <end position="57"/>
    </location>
</feature>
<evidence type="ECO:0000256" key="1">
    <source>
        <dbReference type="ARBA" id="ARBA00023002"/>
    </source>
</evidence>
<evidence type="ECO:0000313" key="4">
    <source>
        <dbReference type="Proteomes" id="UP000078200"/>
    </source>
</evidence>
<proteinExistence type="predicted"/>
<sequence>MISDPEEKPWCLPVIKEIENEEFVCHGRSELLVNCHFQEISENGADFSHFKAIHESSALAGATNPITSRWKNIGNHRCCLSILEVDAIGEQIGPRYVQIHVNSATFGEIKILQTVKPVEPLVQKVIHLNAKSDN</sequence>
<dbReference type="InterPro" id="IPR045605">
    <property type="entry name" value="KshA-like_C"/>
</dbReference>
<dbReference type="VEuPathDB" id="VectorBase:GAUT034903"/>
<accession>A0A1A9VEM1</accession>